<reference evidence="4" key="1">
    <citation type="submission" date="2025-08" db="UniProtKB">
        <authorList>
            <consortium name="RefSeq"/>
        </authorList>
    </citation>
    <scope>IDENTIFICATION</scope>
    <source>
        <tissue evidence="4">Gonads</tissue>
    </source>
</reference>
<keyword evidence="3" id="KW-1185">Reference proteome</keyword>
<organism evidence="3 4">
    <name type="scientific">Lingula anatina</name>
    <name type="common">Brachiopod</name>
    <name type="synonym">Lingula unguis</name>
    <dbReference type="NCBI Taxonomy" id="7574"/>
    <lineage>
        <taxon>Eukaryota</taxon>
        <taxon>Metazoa</taxon>
        <taxon>Spiralia</taxon>
        <taxon>Lophotrochozoa</taxon>
        <taxon>Brachiopoda</taxon>
        <taxon>Linguliformea</taxon>
        <taxon>Lingulata</taxon>
        <taxon>Lingulida</taxon>
        <taxon>Linguloidea</taxon>
        <taxon>Lingulidae</taxon>
        <taxon>Lingula</taxon>
    </lineage>
</organism>
<dbReference type="GeneID" id="106173826"/>
<gene>
    <name evidence="4" type="primary">LOC106173826</name>
</gene>
<dbReference type="OrthoDB" id="6020543at2759"/>
<dbReference type="RefSeq" id="XP_013410531.1">
    <property type="nucleotide sequence ID" value="XM_013555077.2"/>
</dbReference>
<sequence>MSKPTPVFLVTIVIATMATSVMVTTVLASSCSSCPTTTAKADKLYFDDATLGLDCYFLGNGVHQDCSSCRSYINCANGVKSVIQCGKAKVWDQSIKACVRPALETATCIATRDDLNGMCTYLATDGNWLKDNENVFFFAYCYQYYYSLSHQIQTCRKCMTGKLQEPVPQTGVLGMDSSSECVGRQGAGYQLCNTCLKYGYCDYNNLLPIILPCPPGKVYDANIPVDSNSGDIYRQCIEPWKTNTCRLTDADMKTLCDHYKNAMSTEMEYSFYYSHCLII</sequence>
<dbReference type="AlphaFoldDB" id="A0A1S3JK76"/>
<dbReference type="PROSITE" id="PS50940">
    <property type="entry name" value="CHIT_BIND_II"/>
    <property type="match status" value="1"/>
</dbReference>
<protein>
    <submittedName>
        <fullName evidence="4">Uncharacterized protein LOC106173826</fullName>
    </submittedName>
</protein>
<dbReference type="SUPFAM" id="SSF57625">
    <property type="entry name" value="Invertebrate chitin-binding proteins"/>
    <property type="match status" value="1"/>
</dbReference>
<evidence type="ECO:0000259" key="2">
    <source>
        <dbReference type="PROSITE" id="PS50940"/>
    </source>
</evidence>
<dbReference type="Proteomes" id="UP000085678">
    <property type="component" value="Unplaced"/>
</dbReference>
<dbReference type="Pfam" id="PF01607">
    <property type="entry name" value="CBM_14"/>
    <property type="match status" value="1"/>
</dbReference>
<proteinExistence type="predicted"/>
<dbReference type="GO" id="GO:0008061">
    <property type="term" value="F:chitin binding"/>
    <property type="evidence" value="ECO:0007669"/>
    <property type="project" value="InterPro"/>
</dbReference>
<dbReference type="KEGG" id="lak:106173826"/>
<dbReference type="GO" id="GO:0005576">
    <property type="term" value="C:extracellular region"/>
    <property type="evidence" value="ECO:0007669"/>
    <property type="project" value="InterPro"/>
</dbReference>
<evidence type="ECO:0000313" key="3">
    <source>
        <dbReference type="Proteomes" id="UP000085678"/>
    </source>
</evidence>
<accession>A0A1S3JK76</accession>
<keyword evidence="1" id="KW-0732">Signal</keyword>
<dbReference type="InterPro" id="IPR002557">
    <property type="entry name" value="Chitin-bd_dom"/>
</dbReference>
<dbReference type="InterPro" id="IPR036508">
    <property type="entry name" value="Chitin-bd_dom_sf"/>
</dbReference>
<dbReference type="Gene3D" id="2.170.140.10">
    <property type="entry name" value="Chitin binding domain"/>
    <property type="match status" value="1"/>
</dbReference>
<dbReference type="SMART" id="SM00494">
    <property type="entry name" value="ChtBD2"/>
    <property type="match status" value="2"/>
</dbReference>
<dbReference type="PROSITE" id="PS51257">
    <property type="entry name" value="PROKAR_LIPOPROTEIN"/>
    <property type="match status" value="1"/>
</dbReference>
<feature type="domain" description="Chitin-binding type-2" evidence="2">
    <location>
        <begin position="52"/>
        <end position="110"/>
    </location>
</feature>
<feature type="signal peptide" evidence="1">
    <location>
        <begin position="1"/>
        <end position="28"/>
    </location>
</feature>
<evidence type="ECO:0000256" key="1">
    <source>
        <dbReference type="SAM" id="SignalP"/>
    </source>
</evidence>
<evidence type="ECO:0000313" key="4">
    <source>
        <dbReference type="RefSeq" id="XP_013410531.1"/>
    </source>
</evidence>
<feature type="chain" id="PRO_5010266388" evidence="1">
    <location>
        <begin position="29"/>
        <end position="279"/>
    </location>
</feature>
<name>A0A1S3JK76_LINAN</name>
<dbReference type="InParanoid" id="A0A1S3JK76"/>